<name>A0A2I2FXA5_9EURO</name>
<dbReference type="RefSeq" id="XP_024700544.1">
    <property type="nucleotide sequence ID" value="XM_024850068.1"/>
</dbReference>
<accession>A0A2I2FXA5</accession>
<dbReference type="AlphaFoldDB" id="A0A2I2FXA5"/>
<dbReference type="OrthoDB" id="4414363at2759"/>
<dbReference type="GeneID" id="36557767"/>
<protein>
    <submittedName>
        <fullName evidence="2">Uncharacterized protein</fullName>
    </submittedName>
</protein>
<proteinExistence type="predicted"/>
<feature type="region of interest" description="Disordered" evidence="1">
    <location>
        <begin position="323"/>
        <end position="400"/>
    </location>
</feature>
<feature type="region of interest" description="Disordered" evidence="1">
    <location>
        <begin position="1"/>
        <end position="55"/>
    </location>
</feature>
<evidence type="ECO:0000313" key="2">
    <source>
        <dbReference type="EMBL" id="PLB45242.1"/>
    </source>
</evidence>
<sequence length="469" mass="52993">MEQMEHHLSLCRPPTWPTSHPGFNPNLTPQSHGPSPSTSNPPPAASRPPNPQQPLVSRDAKLVLDNGRSYSGRGLQLDPDQQLRLVKICRRAMTRCDPKAYPKSFWITIATSFEEATGRRYSWQSCRRRMIALVTKRLEFWAVFDECVRRKEYPDCDILDDVADEVDVWLECEKQVPQDCIEKKDEAYQVAEDQIWRKAHAREADKPNPQLTRTPEVPHGAKIQRVVNWVMGLPSLVEMDLLPLHWGESRMDFSRRSRVNADDDRLLLSQSQSQSRSRSPGRDATISYRQRSRSPQADRPAQAINPVMALNRIGQKFHAAAMNLHPPLQRRVNPTGADESSTTQSPLPVAPGVPQFAQPTNKRPRDDDDEANDRPARRLRQTPRSHPSETPVSDPTGLPQNHLKIVENSVDFAFGNFWGGLAPLFGDCDPRQQAQATKPESVMRDMLRDIATAITKAVLKMREADNAAA</sequence>
<feature type="compositionally biased region" description="Low complexity" evidence="1">
    <location>
        <begin position="267"/>
        <end position="278"/>
    </location>
</feature>
<feature type="region of interest" description="Disordered" evidence="1">
    <location>
        <begin position="264"/>
        <end position="303"/>
    </location>
</feature>
<dbReference type="VEuPathDB" id="FungiDB:P170DRAFT_440386"/>
<evidence type="ECO:0000313" key="3">
    <source>
        <dbReference type="Proteomes" id="UP000234275"/>
    </source>
</evidence>
<evidence type="ECO:0000256" key="1">
    <source>
        <dbReference type="SAM" id="MobiDB-lite"/>
    </source>
</evidence>
<feature type="compositionally biased region" description="Pro residues" evidence="1">
    <location>
        <begin position="39"/>
        <end position="52"/>
    </location>
</feature>
<organism evidence="2 3">
    <name type="scientific">Aspergillus steynii IBT 23096</name>
    <dbReference type="NCBI Taxonomy" id="1392250"/>
    <lineage>
        <taxon>Eukaryota</taxon>
        <taxon>Fungi</taxon>
        <taxon>Dikarya</taxon>
        <taxon>Ascomycota</taxon>
        <taxon>Pezizomycotina</taxon>
        <taxon>Eurotiomycetes</taxon>
        <taxon>Eurotiomycetidae</taxon>
        <taxon>Eurotiales</taxon>
        <taxon>Aspergillaceae</taxon>
        <taxon>Aspergillus</taxon>
        <taxon>Aspergillus subgen. Circumdati</taxon>
    </lineage>
</organism>
<reference evidence="2 3" key="1">
    <citation type="submission" date="2016-12" db="EMBL/GenBank/DDBJ databases">
        <title>The genomes of Aspergillus section Nigri reveals drivers in fungal speciation.</title>
        <authorList>
            <consortium name="DOE Joint Genome Institute"/>
            <person name="Vesth T.C."/>
            <person name="Nybo J."/>
            <person name="Theobald S."/>
            <person name="Brandl J."/>
            <person name="Frisvad J.C."/>
            <person name="Nielsen K.F."/>
            <person name="Lyhne E.K."/>
            <person name="Kogle M.E."/>
            <person name="Kuo A."/>
            <person name="Riley R."/>
            <person name="Clum A."/>
            <person name="Nolan M."/>
            <person name="Lipzen A."/>
            <person name="Salamov A."/>
            <person name="Henrissat B."/>
            <person name="Wiebenga A."/>
            <person name="De Vries R.P."/>
            <person name="Grigoriev I.V."/>
            <person name="Mortensen U.H."/>
            <person name="Andersen M.R."/>
            <person name="Baker S.E."/>
        </authorList>
    </citation>
    <scope>NUCLEOTIDE SEQUENCE [LARGE SCALE GENOMIC DNA]</scope>
    <source>
        <strain evidence="2 3">IBT 23096</strain>
    </source>
</reference>
<feature type="compositionally biased region" description="Polar residues" evidence="1">
    <location>
        <begin position="384"/>
        <end position="393"/>
    </location>
</feature>
<comment type="caution">
    <text evidence="2">The sequence shown here is derived from an EMBL/GenBank/DDBJ whole genome shotgun (WGS) entry which is preliminary data.</text>
</comment>
<dbReference type="EMBL" id="MSFO01000008">
    <property type="protein sequence ID" value="PLB45242.1"/>
    <property type="molecule type" value="Genomic_DNA"/>
</dbReference>
<dbReference type="Proteomes" id="UP000234275">
    <property type="component" value="Unassembled WGS sequence"/>
</dbReference>
<gene>
    <name evidence="2" type="ORF">P170DRAFT_440386</name>
</gene>
<keyword evidence="3" id="KW-1185">Reference proteome</keyword>